<feature type="transmembrane region" description="Helical" evidence="7">
    <location>
        <begin position="61"/>
        <end position="83"/>
    </location>
</feature>
<evidence type="ECO:0000256" key="4">
    <source>
        <dbReference type="ARBA" id="ARBA00022692"/>
    </source>
</evidence>
<proteinExistence type="inferred from homology"/>
<evidence type="ECO:0000256" key="1">
    <source>
        <dbReference type="ARBA" id="ARBA00004651"/>
    </source>
</evidence>
<evidence type="ECO:0000313" key="10">
    <source>
        <dbReference type="Proteomes" id="UP001385389"/>
    </source>
</evidence>
<keyword evidence="6 7" id="KW-0472">Membrane</keyword>
<evidence type="ECO:0000256" key="7">
    <source>
        <dbReference type="RuleBase" id="RU363032"/>
    </source>
</evidence>
<accession>A0ABZ2IYN6</accession>
<dbReference type="RefSeq" id="WP_338667279.1">
    <property type="nucleotide sequence ID" value="NZ_CP146609.1"/>
</dbReference>
<comment type="subcellular location">
    <subcellularLocation>
        <location evidence="1 7">Cell membrane</location>
        <topology evidence="1 7">Multi-pass membrane protein</topology>
    </subcellularLocation>
</comment>
<evidence type="ECO:0000259" key="8">
    <source>
        <dbReference type="PROSITE" id="PS50928"/>
    </source>
</evidence>
<dbReference type="Pfam" id="PF00528">
    <property type="entry name" value="BPD_transp_1"/>
    <property type="match status" value="1"/>
</dbReference>
<evidence type="ECO:0000313" key="9">
    <source>
        <dbReference type="EMBL" id="WWX21618.1"/>
    </source>
</evidence>
<keyword evidence="2 7" id="KW-0813">Transport</keyword>
<evidence type="ECO:0000256" key="3">
    <source>
        <dbReference type="ARBA" id="ARBA00022475"/>
    </source>
</evidence>
<keyword evidence="5 7" id="KW-1133">Transmembrane helix</keyword>
<dbReference type="PANTHER" id="PTHR30151">
    <property type="entry name" value="ALKANE SULFONATE ABC TRANSPORTER-RELATED, MEMBRANE SUBUNIT"/>
    <property type="match status" value="1"/>
</dbReference>
<dbReference type="CDD" id="cd06261">
    <property type="entry name" value="TM_PBP2"/>
    <property type="match status" value="1"/>
</dbReference>
<feature type="transmembrane region" description="Helical" evidence="7">
    <location>
        <begin position="123"/>
        <end position="142"/>
    </location>
</feature>
<feature type="transmembrane region" description="Helical" evidence="7">
    <location>
        <begin position="213"/>
        <end position="234"/>
    </location>
</feature>
<gene>
    <name evidence="9" type="ORF">V8V93_14355</name>
</gene>
<feature type="transmembrane region" description="Helical" evidence="7">
    <location>
        <begin position="95"/>
        <end position="117"/>
    </location>
</feature>
<protein>
    <submittedName>
        <fullName evidence="9">ABC transporter permease</fullName>
    </submittedName>
</protein>
<name>A0ABZ2IYN6_9BACT</name>
<dbReference type="InterPro" id="IPR000515">
    <property type="entry name" value="MetI-like"/>
</dbReference>
<keyword evidence="10" id="KW-1185">Reference proteome</keyword>
<sequence>MVRPVGAILRYGLVILVVGVLWKLTAVALGGVILPNPEDALAALGQAMTTQIFWEHFGVSLYRSVTAMALAWVTAFPLGLVMGSVKRVDDLLAPFVFLTYPVPKIVLLPVFLLLLGLGDTSKIAMIALILGYQILVTTRDGVRSIHPKYFDSVRSLGGSNMDVLREVLLPAALPHGFTALRLGTGVSVAVLFFVESFATTRGLGYMIMDAWGAMDYLTMFSGILGMSIMGAALYEVANVLERKTCKWMFLRAKE</sequence>
<feature type="transmembrane region" description="Helical" evidence="7">
    <location>
        <begin position="12"/>
        <end position="34"/>
    </location>
</feature>
<organism evidence="9 10">
    <name type="scientific">Pseudodesulfovibrio methanolicus</name>
    <dbReference type="NCBI Taxonomy" id="3126690"/>
    <lineage>
        <taxon>Bacteria</taxon>
        <taxon>Pseudomonadati</taxon>
        <taxon>Thermodesulfobacteriota</taxon>
        <taxon>Desulfovibrionia</taxon>
        <taxon>Desulfovibrionales</taxon>
        <taxon>Desulfovibrionaceae</taxon>
    </lineage>
</organism>
<evidence type="ECO:0000256" key="2">
    <source>
        <dbReference type="ARBA" id="ARBA00022448"/>
    </source>
</evidence>
<dbReference type="Proteomes" id="UP001385389">
    <property type="component" value="Chromosome"/>
</dbReference>
<dbReference type="InterPro" id="IPR035906">
    <property type="entry name" value="MetI-like_sf"/>
</dbReference>
<dbReference type="PROSITE" id="PS50928">
    <property type="entry name" value="ABC_TM1"/>
    <property type="match status" value="1"/>
</dbReference>
<evidence type="ECO:0000256" key="5">
    <source>
        <dbReference type="ARBA" id="ARBA00022989"/>
    </source>
</evidence>
<dbReference type="SUPFAM" id="SSF161098">
    <property type="entry name" value="MetI-like"/>
    <property type="match status" value="1"/>
</dbReference>
<dbReference type="PANTHER" id="PTHR30151:SF0">
    <property type="entry name" value="ABC TRANSPORTER PERMEASE PROTEIN MJ0413-RELATED"/>
    <property type="match status" value="1"/>
</dbReference>
<comment type="similarity">
    <text evidence="7">Belongs to the binding-protein-dependent transport system permease family.</text>
</comment>
<dbReference type="Gene3D" id="1.10.3720.10">
    <property type="entry name" value="MetI-like"/>
    <property type="match status" value="1"/>
</dbReference>
<reference evidence="9 10" key="1">
    <citation type="submission" date="2024-03" db="EMBL/GenBank/DDBJ databases">
        <title>Phenotype and Genome Characterization of a Sulfate-Reducing Bacterium Pseudodesulfovibrio sp. strain 5S69, isolated from Petroleum Reservoir in Tatarstan (Russia).</title>
        <authorList>
            <person name="Bidzhieva S.K."/>
            <person name="Kadnikov V."/>
            <person name="Tourova T.P."/>
            <person name="Samigullina S.R."/>
            <person name="Sokolova D.S."/>
            <person name="Poltaraus A.B."/>
            <person name="Avtukh A.N."/>
            <person name="Tereshina V.M."/>
            <person name="Mardanov A.V."/>
            <person name="Nazina T.N."/>
        </authorList>
    </citation>
    <scope>NUCLEOTIDE SEQUENCE [LARGE SCALE GENOMIC DNA]</scope>
    <source>
        <strain evidence="9 10">5S69</strain>
    </source>
</reference>
<evidence type="ECO:0000256" key="6">
    <source>
        <dbReference type="ARBA" id="ARBA00023136"/>
    </source>
</evidence>
<feature type="domain" description="ABC transmembrane type-1" evidence="8">
    <location>
        <begin position="57"/>
        <end position="241"/>
    </location>
</feature>
<keyword evidence="3" id="KW-1003">Cell membrane</keyword>
<keyword evidence="4 7" id="KW-0812">Transmembrane</keyword>
<dbReference type="EMBL" id="CP146609">
    <property type="protein sequence ID" value="WWX21618.1"/>
    <property type="molecule type" value="Genomic_DNA"/>
</dbReference>